<dbReference type="PANTHER" id="PTHR28004">
    <property type="entry name" value="ZGC:162816-RELATED"/>
    <property type="match status" value="1"/>
</dbReference>
<dbReference type="InterPro" id="IPR029066">
    <property type="entry name" value="PLP-binding_barrel"/>
</dbReference>
<dbReference type="OrthoDB" id="339576at2"/>
<sequence length="382" mass="41530">MEAYFSSMTAALREAGLFKPCLVLDRDRLDANIALTRQRLAPGLALRLVDKSLACLPLLSRIASALGAERFMTFHLPITEAVLKAFPTADLLLGKPMPVEAARQALSLRDDDWSRVCWLVDTEARLEQYMAMAEALGSDLRIAFEVDIGLHRGGFSEPAALSRALQRLRAHPLLHCEGIMGYEAHAPHIPNLFGGPEQALTKSVAAFQAFVACLAPNERQILNIGGSKTALLHRTDTLANEVSVGSAFMLPTDFDTPSLAGFQPAAFIATPVLKVVDAELPGPAFVGRALQALGRFPRRGCYIYGGKWMAKPVFPEGAAENAMLGLSSNQQFMALPDGATIQPDDFFYLRPTQSEFVLQQFGTIAVFSEGRVIEHWPALPLG</sequence>
<dbReference type="PANTHER" id="PTHR28004:SF2">
    <property type="entry name" value="D-SERINE DEHYDRATASE"/>
    <property type="match status" value="1"/>
</dbReference>
<dbReference type="SUPFAM" id="SSF51419">
    <property type="entry name" value="PLP-binding barrel"/>
    <property type="match status" value="1"/>
</dbReference>
<keyword evidence="3" id="KW-1185">Reference proteome</keyword>
<evidence type="ECO:0000259" key="1">
    <source>
        <dbReference type="Pfam" id="PF01168"/>
    </source>
</evidence>
<gene>
    <name evidence="2" type="ORF">QV13_17290</name>
</gene>
<organism evidence="2 3">
    <name type="scientific">Mesorhizobium hungaricum</name>
    <dbReference type="NCBI Taxonomy" id="1566387"/>
    <lineage>
        <taxon>Bacteria</taxon>
        <taxon>Pseudomonadati</taxon>
        <taxon>Pseudomonadota</taxon>
        <taxon>Alphaproteobacteria</taxon>
        <taxon>Hyphomicrobiales</taxon>
        <taxon>Phyllobacteriaceae</taxon>
        <taxon>Mesorhizobium</taxon>
    </lineage>
</organism>
<dbReference type="GO" id="GO:0008721">
    <property type="term" value="F:D-serine ammonia-lyase activity"/>
    <property type="evidence" value="ECO:0007669"/>
    <property type="project" value="TreeGrafter"/>
</dbReference>
<evidence type="ECO:0000313" key="2">
    <source>
        <dbReference type="EMBL" id="OCX14257.1"/>
    </source>
</evidence>
<accession>A0A1C2DHQ0</accession>
<dbReference type="Proteomes" id="UP000094412">
    <property type="component" value="Unassembled WGS sequence"/>
</dbReference>
<dbReference type="RefSeq" id="WP_024924893.1">
    <property type="nucleotide sequence ID" value="NZ_MDEO01000035.1"/>
</dbReference>
<dbReference type="InterPro" id="IPR051466">
    <property type="entry name" value="D-amino_acid_metab_enzyme"/>
</dbReference>
<proteinExistence type="predicted"/>
<comment type="caution">
    <text evidence="2">The sequence shown here is derived from an EMBL/GenBank/DDBJ whole genome shotgun (WGS) entry which is preliminary data.</text>
</comment>
<evidence type="ECO:0000313" key="3">
    <source>
        <dbReference type="Proteomes" id="UP000094412"/>
    </source>
</evidence>
<dbReference type="Pfam" id="PF01168">
    <property type="entry name" value="Ala_racemase_N"/>
    <property type="match status" value="1"/>
</dbReference>
<dbReference type="Gene3D" id="3.20.20.10">
    <property type="entry name" value="Alanine racemase"/>
    <property type="match status" value="1"/>
</dbReference>
<dbReference type="GO" id="GO:0036088">
    <property type="term" value="P:D-serine catabolic process"/>
    <property type="evidence" value="ECO:0007669"/>
    <property type="project" value="TreeGrafter"/>
</dbReference>
<dbReference type="STRING" id="1566387.QV13_17290"/>
<name>A0A1C2DHQ0_9HYPH</name>
<dbReference type="AlphaFoldDB" id="A0A1C2DHQ0"/>
<dbReference type="EMBL" id="MDEO01000035">
    <property type="protein sequence ID" value="OCX14257.1"/>
    <property type="molecule type" value="Genomic_DNA"/>
</dbReference>
<dbReference type="InterPro" id="IPR001608">
    <property type="entry name" value="Ala_racemase_N"/>
</dbReference>
<reference evidence="2 3" key="1">
    <citation type="submission" date="2016-08" db="EMBL/GenBank/DDBJ databases">
        <title>Whole genome sequence of Mesorhizobium sp. strain UASWS1009 isolated from industrial sewage.</title>
        <authorList>
            <person name="Crovadore J."/>
            <person name="Calmin G."/>
            <person name="Chablais R."/>
            <person name="Cochard B."/>
            <person name="Lefort F."/>
        </authorList>
    </citation>
    <scope>NUCLEOTIDE SEQUENCE [LARGE SCALE GENOMIC DNA]</scope>
    <source>
        <strain evidence="2 3">UASWS1009</strain>
    </source>
</reference>
<protein>
    <submittedName>
        <fullName evidence="2">Alanine racemase</fullName>
    </submittedName>
</protein>
<feature type="domain" description="Alanine racemase N-terminal" evidence="1">
    <location>
        <begin position="25"/>
        <end position="248"/>
    </location>
</feature>